<comment type="caution">
    <text evidence="1">The sequence shown here is derived from an EMBL/GenBank/DDBJ whole genome shotgun (WGS) entry which is preliminary data.</text>
</comment>
<accession>A0A812M736</accession>
<name>A0A812M736_9DINO</name>
<organism evidence="1 2">
    <name type="scientific">Symbiodinium necroappetens</name>
    <dbReference type="NCBI Taxonomy" id="1628268"/>
    <lineage>
        <taxon>Eukaryota</taxon>
        <taxon>Sar</taxon>
        <taxon>Alveolata</taxon>
        <taxon>Dinophyceae</taxon>
        <taxon>Suessiales</taxon>
        <taxon>Symbiodiniaceae</taxon>
        <taxon>Symbiodinium</taxon>
    </lineage>
</organism>
<evidence type="ECO:0000313" key="1">
    <source>
        <dbReference type="EMBL" id="CAE7256430.1"/>
    </source>
</evidence>
<protein>
    <submittedName>
        <fullName evidence="1">Uncharacterized protein</fullName>
    </submittedName>
</protein>
<keyword evidence="2" id="KW-1185">Reference proteome</keyword>
<dbReference type="AlphaFoldDB" id="A0A812M736"/>
<dbReference type="EMBL" id="CAJNJA010010336">
    <property type="protein sequence ID" value="CAE7256430.1"/>
    <property type="molecule type" value="Genomic_DNA"/>
</dbReference>
<evidence type="ECO:0000313" key="2">
    <source>
        <dbReference type="Proteomes" id="UP000601435"/>
    </source>
</evidence>
<sequence>MGPLPAVAAAGAAFALDGRNKRACTSIPTNDSHENFCFRGHQLPSGEGRMYLRNYVETAAVDPYMHGAHVEVLRGSGGEVYRLRRLGPARDQLEIAVSCWSDRRRPEWCCPGGCWTAQSLRDHCCEKGVSADGGLLQGVFNNLTPHLMPQELERFDTLLQSPSIDEATFGSTQRRFRVGWHPPGALCSSQGWA</sequence>
<proteinExistence type="predicted"/>
<gene>
    <name evidence="1" type="ORF">SNEC2469_LOCUS5633</name>
</gene>
<dbReference type="Proteomes" id="UP000601435">
    <property type="component" value="Unassembled WGS sequence"/>
</dbReference>
<reference evidence="1" key="1">
    <citation type="submission" date="2021-02" db="EMBL/GenBank/DDBJ databases">
        <authorList>
            <person name="Dougan E. K."/>
            <person name="Rhodes N."/>
            <person name="Thang M."/>
            <person name="Chan C."/>
        </authorList>
    </citation>
    <scope>NUCLEOTIDE SEQUENCE</scope>
</reference>